<reference evidence="1 2" key="1">
    <citation type="submission" date="2023-03" db="EMBL/GenBank/DDBJ databases">
        <title>Draft genome sequence of the bacteria which degrade cell wall of Tricholomamatutake.</title>
        <authorList>
            <person name="Konishi Y."/>
            <person name="Fukuta Y."/>
            <person name="Shirasaka N."/>
        </authorList>
    </citation>
    <scope>NUCLEOTIDE SEQUENCE [LARGE SCALE GENOMIC DNA]</scope>
    <source>
        <strain evidence="2">mu1</strain>
    </source>
</reference>
<comment type="caution">
    <text evidence="1">The sequence shown here is derived from an EMBL/GenBank/DDBJ whole genome shotgun (WGS) entry which is preliminary data.</text>
</comment>
<dbReference type="EMBL" id="BSSQ01000014">
    <property type="protein sequence ID" value="GLX69344.1"/>
    <property type="molecule type" value="Genomic_DNA"/>
</dbReference>
<accession>A0ABQ6GEL6</accession>
<organism evidence="1 2">
    <name type="scientific">Paenibacillus glycanilyticus</name>
    <dbReference type="NCBI Taxonomy" id="126569"/>
    <lineage>
        <taxon>Bacteria</taxon>
        <taxon>Bacillati</taxon>
        <taxon>Bacillota</taxon>
        <taxon>Bacilli</taxon>
        <taxon>Bacillales</taxon>
        <taxon>Paenibacillaceae</taxon>
        <taxon>Paenibacillus</taxon>
    </lineage>
</organism>
<name>A0ABQ6GEL6_9BACL</name>
<protein>
    <submittedName>
        <fullName evidence="1">Uncharacterized protein</fullName>
    </submittedName>
</protein>
<dbReference type="Proteomes" id="UP001157114">
    <property type="component" value="Unassembled WGS sequence"/>
</dbReference>
<gene>
    <name evidence="1" type="ORF">MU1_36890</name>
</gene>
<evidence type="ECO:0000313" key="2">
    <source>
        <dbReference type="Proteomes" id="UP001157114"/>
    </source>
</evidence>
<keyword evidence="2" id="KW-1185">Reference proteome</keyword>
<sequence>MVAALKDSPFEYNIKDWNVRTQGQIAHWDGVRNGEREQHSGSSFDD</sequence>
<evidence type="ECO:0000313" key="1">
    <source>
        <dbReference type="EMBL" id="GLX69344.1"/>
    </source>
</evidence>
<proteinExistence type="predicted"/>